<dbReference type="PANTHER" id="PTHR36978:SF4">
    <property type="entry name" value="P-LOOP CONTAINING NUCLEOSIDE TRIPHOSPHATE HYDROLASE PROTEIN"/>
    <property type="match status" value="1"/>
</dbReference>
<dbReference type="STRING" id="630515.SAMN04489812_5852"/>
<dbReference type="Pfam" id="PF17784">
    <property type="entry name" value="Sulfotransfer_4"/>
    <property type="match status" value="1"/>
</dbReference>
<dbReference type="InterPro" id="IPR040632">
    <property type="entry name" value="Sulfotransfer_4"/>
</dbReference>
<organism evidence="1 2">
    <name type="scientific">Microlunatus soli</name>
    <dbReference type="NCBI Taxonomy" id="630515"/>
    <lineage>
        <taxon>Bacteria</taxon>
        <taxon>Bacillati</taxon>
        <taxon>Actinomycetota</taxon>
        <taxon>Actinomycetes</taxon>
        <taxon>Propionibacteriales</taxon>
        <taxon>Propionibacteriaceae</taxon>
        <taxon>Microlunatus</taxon>
    </lineage>
</organism>
<sequence>MLRIVGAGLPRTGTASLRRALERLLGGPCLHMSAIPGHPFDLGADWDRALAGRAVDWESTLTGYLATVDWPASAFWRDILAAHPKAKVLLSRRDSAQTWLQSMETTILPVARLASQPGWNGGRGLNTLLERFAGTEAWDDSAILTARYEQHLADVREDVPAERLVEWQPGDGWTPLCAALDLEIPDIEFPWLNRREDW</sequence>
<name>A0A1H2ADH7_9ACTN</name>
<dbReference type="EMBL" id="LT629772">
    <property type="protein sequence ID" value="SDT44031.1"/>
    <property type="molecule type" value="Genomic_DNA"/>
</dbReference>
<dbReference type="PANTHER" id="PTHR36978">
    <property type="entry name" value="P-LOOP CONTAINING NUCLEOTIDE TRIPHOSPHATE HYDROLASE"/>
    <property type="match status" value="1"/>
</dbReference>
<dbReference type="OrthoDB" id="285690at2"/>
<keyword evidence="2" id="KW-1185">Reference proteome</keyword>
<dbReference type="Gene3D" id="3.40.50.300">
    <property type="entry name" value="P-loop containing nucleotide triphosphate hydrolases"/>
    <property type="match status" value="1"/>
</dbReference>
<evidence type="ECO:0000313" key="1">
    <source>
        <dbReference type="EMBL" id="SDT44031.1"/>
    </source>
</evidence>
<dbReference type="AlphaFoldDB" id="A0A1H2ADH7"/>
<accession>A0A1H2ADH7</accession>
<protein>
    <recommendedName>
        <fullName evidence="3">Sulfotransferase family protein</fullName>
    </recommendedName>
</protein>
<proteinExistence type="predicted"/>
<dbReference type="SUPFAM" id="SSF52540">
    <property type="entry name" value="P-loop containing nucleoside triphosphate hydrolases"/>
    <property type="match status" value="1"/>
</dbReference>
<reference evidence="1 2" key="1">
    <citation type="submission" date="2016-10" db="EMBL/GenBank/DDBJ databases">
        <authorList>
            <person name="de Groot N.N."/>
        </authorList>
    </citation>
    <scope>NUCLEOTIDE SEQUENCE [LARGE SCALE GENOMIC DNA]</scope>
    <source>
        <strain evidence="1 2">DSM 21800</strain>
    </source>
</reference>
<evidence type="ECO:0008006" key="3">
    <source>
        <dbReference type="Google" id="ProtNLM"/>
    </source>
</evidence>
<dbReference type="InterPro" id="IPR027417">
    <property type="entry name" value="P-loop_NTPase"/>
</dbReference>
<dbReference type="RefSeq" id="WP_091530678.1">
    <property type="nucleotide sequence ID" value="NZ_LT629772.1"/>
</dbReference>
<dbReference type="Proteomes" id="UP000199103">
    <property type="component" value="Chromosome I"/>
</dbReference>
<gene>
    <name evidence="1" type="ORF">SAMN04489812_5852</name>
</gene>
<evidence type="ECO:0000313" key="2">
    <source>
        <dbReference type="Proteomes" id="UP000199103"/>
    </source>
</evidence>